<evidence type="ECO:0000313" key="3">
    <source>
        <dbReference type="Proteomes" id="UP000269542"/>
    </source>
</evidence>
<evidence type="ECO:0000313" key="2">
    <source>
        <dbReference type="EMBL" id="VEI12509.1"/>
    </source>
</evidence>
<dbReference type="KEGG" id="tbw:NCTC13354_00192"/>
<dbReference type="Pfam" id="PF12502">
    <property type="entry name" value="DUF3710"/>
    <property type="match status" value="1"/>
</dbReference>
<feature type="compositionally biased region" description="Basic residues" evidence="1">
    <location>
        <begin position="204"/>
        <end position="213"/>
    </location>
</feature>
<gene>
    <name evidence="2" type="ORF">NCTC13354_00192</name>
</gene>
<accession>A0A3S5EVY0</accession>
<dbReference type="EMBL" id="LR134476">
    <property type="protein sequence ID" value="VEI12509.1"/>
    <property type="molecule type" value="Genomic_DNA"/>
</dbReference>
<feature type="region of interest" description="Disordered" evidence="1">
    <location>
        <begin position="186"/>
        <end position="213"/>
    </location>
</feature>
<name>A0A3S5EVY0_9ACTO</name>
<keyword evidence="3" id="KW-1185">Reference proteome</keyword>
<sequence length="213" mass="23165">MWFFRKKKTSVPAETEDAEQGAASEVETPAPTTGPWDSGDIDDVGDRLDAGSLWIPIVPEASLQFSLDKARKQVLSVVYVKDGSALQLQAFAAPRSRGIWDDVRGDMRTSIANQGGSSQEVTGPFGAELQAQMPIPNSKNFAPHRFIGIDGPRWLLRVTIYGKAGSDEAAAGELLDIVKDVVVHRGQTPHPPRELLPLEMPDKVKKHQQAGSE</sequence>
<dbReference type="RefSeq" id="WP_206750438.1">
    <property type="nucleotide sequence ID" value="NZ_LR134476.1"/>
</dbReference>
<protein>
    <submittedName>
        <fullName evidence="2">Protein of uncharacterized function (DUF3710)</fullName>
    </submittedName>
</protein>
<feature type="region of interest" description="Disordered" evidence="1">
    <location>
        <begin position="1"/>
        <end position="41"/>
    </location>
</feature>
<organism evidence="2 3">
    <name type="scientific">Trueperella bialowiezensis</name>
    <dbReference type="NCBI Taxonomy" id="312285"/>
    <lineage>
        <taxon>Bacteria</taxon>
        <taxon>Bacillati</taxon>
        <taxon>Actinomycetota</taxon>
        <taxon>Actinomycetes</taxon>
        <taxon>Actinomycetales</taxon>
        <taxon>Actinomycetaceae</taxon>
        <taxon>Trueperella</taxon>
    </lineage>
</organism>
<proteinExistence type="predicted"/>
<dbReference type="Proteomes" id="UP000269542">
    <property type="component" value="Chromosome"/>
</dbReference>
<dbReference type="AlphaFoldDB" id="A0A3S5EVY0"/>
<dbReference type="InterPro" id="IPR022183">
    <property type="entry name" value="DUF3710"/>
</dbReference>
<evidence type="ECO:0000256" key="1">
    <source>
        <dbReference type="SAM" id="MobiDB-lite"/>
    </source>
</evidence>
<reference evidence="2 3" key="1">
    <citation type="submission" date="2018-12" db="EMBL/GenBank/DDBJ databases">
        <authorList>
            <consortium name="Pathogen Informatics"/>
        </authorList>
    </citation>
    <scope>NUCLEOTIDE SEQUENCE [LARGE SCALE GENOMIC DNA]</scope>
    <source>
        <strain evidence="2 3">NCTC13354</strain>
    </source>
</reference>